<reference evidence="2" key="1">
    <citation type="submission" date="2020-09" db="EMBL/GenBank/DDBJ databases">
        <title>Genome-Enabled Discovery of Anthraquinone Biosynthesis in Senna tora.</title>
        <authorList>
            <person name="Kang S.-H."/>
            <person name="Pandey R.P."/>
            <person name="Lee C.-M."/>
            <person name="Sim J.-S."/>
            <person name="Jeong J.-T."/>
            <person name="Choi B.-S."/>
            <person name="Jung M."/>
            <person name="Ginzburg D."/>
            <person name="Zhao K."/>
            <person name="Won S.Y."/>
            <person name="Oh T.-J."/>
            <person name="Yu Y."/>
            <person name="Kim N.-H."/>
            <person name="Lee O.R."/>
            <person name="Lee T.-H."/>
            <person name="Bashyal P."/>
            <person name="Kim T.-S."/>
            <person name="Lee W.-H."/>
            <person name="Kawkins C."/>
            <person name="Kim C.-K."/>
            <person name="Kim J.S."/>
            <person name="Ahn B.O."/>
            <person name="Rhee S.Y."/>
            <person name="Sohng J.K."/>
        </authorList>
    </citation>
    <scope>NUCLEOTIDE SEQUENCE</scope>
    <source>
        <tissue evidence="2">Leaf</tissue>
    </source>
</reference>
<sequence>MANDKGTTMFVKRLVEDPNLFLMKFGEVMSWMSSLGVLTRKQGEDSEANENVKTAPNSET</sequence>
<keyword evidence="3" id="KW-1185">Reference proteome</keyword>
<dbReference type="GO" id="GO:0004601">
    <property type="term" value="F:peroxidase activity"/>
    <property type="evidence" value="ECO:0007669"/>
    <property type="project" value="InterPro"/>
</dbReference>
<feature type="compositionally biased region" description="Polar residues" evidence="1">
    <location>
        <begin position="49"/>
        <end position="60"/>
    </location>
</feature>
<organism evidence="2 3">
    <name type="scientific">Senna tora</name>
    <dbReference type="NCBI Taxonomy" id="362788"/>
    <lineage>
        <taxon>Eukaryota</taxon>
        <taxon>Viridiplantae</taxon>
        <taxon>Streptophyta</taxon>
        <taxon>Embryophyta</taxon>
        <taxon>Tracheophyta</taxon>
        <taxon>Spermatophyta</taxon>
        <taxon>Magnoliopsida</taxon>
        <taxon>eudicotyledons</taxon>
        <taxon>Gunneridae</taxon>
        <taxon>Pentapetalae</taxon>
        <taxon>rosids</taxon>
        <taxon>fabids</taxon>
        <taxon>Fabales</taxon>
        <taxon>Fabaceae</taxon>
        <taxon>Caesalpinioideae</taxon>
        <taxon>Cassia clade</taxon>
        <taxon>Senna</taxon>
    </lineage>
</organism>
<dbReference type="GO" id="GO:0006979">
    <property type="term" value="P:response to oxidative stress"/>
    <property type="evidence" value="ECO:0007669"/>
    <property type="project" value="InterPro"/>
</dbReference>
<dbReference type="InterPro" id="IPR010255">
    <property type="entry name" value="Haem_peroxidase_sf"/>
</dbReference>
<evidence type="ECO:0000313" key="2">
    <source>
        <dbReference type="EMBL" id="KAF7802838.1"/>
    </source>
</evidence>
<comment type="caution">
    <text evidence="2">The sequence shown here is derived from an EMBL/GenBank/DDBJ whole genome shotgun (WGS) entry which is preliminary data.</text>
</comment>
<dbReference type="EMBL" id="JAAIUW010000013">
    <property type="protein sequence ID" value="KAF7802838.1"/>
    <property type="molecule type" value="Genomic_DNA"/>
</dbReference>
<name>A0A834SFI4_9FABA</name>
<dbReference type="GO" id="GO:0020037">
    <property type="term" value="F:heme binding"/>
    <property type="evidence" value="ECO:0007669"/>
    <property type="project" value="InterPro"/>
</dbReference>
<accession>A0A834SFI4</accession>
<evidence type="ECO:0000313" key="3">
    <source>
        <dbReference type="Proteomes" id="UP000634136"/>
    </source>
</evidence>
<dbReference type="Proteomes" id="UP000634136">
    <property type="component" value="Unassembled WGS sequence"/>
</dbReference>
<dbReference type="SUPFAM" id="SSF48113">
    <property type="entry name" value="Heme-dependent peroxidases"/>
    <property type="match status" value="1"/>
</dbReference>
<dbReference type="AlphaFoldDB" id="A0A834SFI4"/>
<evidence type="ECO:0000256" key="1">
    <source>
        <dbReference type="SAM" id="MobiDB-lite"/>
    </source>
</evidence>
<proteinExistence type="predicted"/>
<protein>
    <submittedName>
        <fullName evidence="2">Uncharacterized protein</fullName>
    </submittedName>
</protein>
<gene>
    <name evidence="2" type="ORF">G2W53_041949</name>
</gene>
<feature type="region of interest" description="Disordered" evidence="1">
    <location>
        <begin position="40"/>
        <end position="60"/>
    </location>
</feature>